<proteinExistence type="predicted"/>
<protein>
    <submittedName>
        <fullName evidence="2">Uncharacterized protein</fullName>
    </submittedName>
</protein>
<dbReference type="Proteomes" id="UP000256964">
    <property type="component" value="Unassembled WGS sequence"/>
</dbReference>
<name>A0A371CST6_9APHY</name>
<evidence type="ECO:0000256" key="1">
    <source>
        <dbReference type="SAM" id="MobiDB-lite"/>
    </source>
</evidence>
<organism evidence="2 3">
    <name type="scientific">Lentinus brumalis</name>
    <dbReference type="NCBI Taxonomy" id="2498619"/>
    <lineage>
        <taxon>Eukaryota</taxon>
        <taxon>Fungi</taxon>
        <taxon>Dikarya</taxon>
        <taxon>Basidiomycota</taxon>
        <taxon>Agaricomycotina</taxon>
        <taxon>Agaricomycetes</taxon>
        <taxon>Polyporales</taxon>
        <taxon>Polyporaceae</taxon>
        <taxon>Lentinus</taxon>
    </lineage>
</organism>
<dbReference type="AlphaFoldDB" id="A0A371CST6"/>
<accession>A0A371CST6</accession>
<reference evidence="2 3" key="1">
    <citation type="journal article" date="2018" name="Biotechnol. Biofuels">
        <title>Integrative visual omics of the white-rot fungus Polyporus brumalis exposes the biotechnological potential of its oxidative enzymes for delignifying raw plant biomass.</title>
        <authorList>
            <person name="Miyauchi S."/>
            <person name="Rancon A."/>
            <person name="Drula E."/>
            <person name="Hage H."/>
            <person name="Chaduli D."/>
            <person name="Favel A."/>
            <person name="Grisel S."/>
            <person name="Henrissat B."/>
            <person name="Herpoel-Gimbert I."/>
            <person name="Ruiz-Duenas F.J."/>
            <person name="Chevret D."/>
            <person name="Hainaut M."/>
            <person name="Lin J."/>
            <person name="Wang M."/>
            <person name="Pangilinan J."/>
            <person name="Lipzen A."/>
            <person name="Lesage-Meessen L."/>
            <person name="Navarro D."/>
            <person name="Riley R."/>
            <person name="Grigoriev I.V."/>
            <person name="Zhou S."/>
            <person name="Raouche S."/>
            <person name="Rosso M.N."/>
        </authorList>
    </citation>
    <scope>NUCLEOTIDE SEQUENCE [LARGE SCALE GENOMIC DNA]</scope>
    <source>
        <strain evidence="2 3">BRFM 1820</strain>
    </source>
</reference>
<sequence>MSGDHSLGRGSLPVIQNEVNVALLPEESAHPLFDCGAIDIRGEVGLKPSEESKGNEASSGAARHVAGVGALVGDRRVPSNVVRTSGFVPVGAIVESRDDQGKQAVKPSMTSETAPGAGYDTDYHSAHINPPDEQYKDPSDDAAEGAESLAASGQQKEKESEAKVLTGKFEGNHEKVQQGQRMKSGKAKAGQ</sequence>
<feature type="region of interest" description="Disordered" evidence="1">
    <location>
        <begin position="93"/>
        <end position="191"/>
    </location>
</feature>
<keyword evidence="3" id="KW-1185">Reference proteome</keyword>
<dbReference type="OrthoDB" id="3268823at2759"/>
<evidence type="ECO:0000313" key="2">
    <source>
        <dbReference type="EMBL" id="RDX43348.1"/>
    </source>
</evidence>
<gene>
    <name evidence="2" type="ORF">OH76DRAFT_1560391</name>
</gene>
<dbReference type="EMBL" id="KZ857466">
    <property type="protein sequence ID" value="RDX43348.1"/>
    <property type="molecule type" value="Genomic_DNA"/>
</dbReference>
<evidence type="ECO:0000313" key="3">
    <source>
        <dbReference type="Proteomes" id="UP000256964"/>
    </source>
</evidence>